<sequence length="203" mass="20825">MINTIKVTASLLVVMVALLLPGGAKAQFQVNVTGNYLGPAESGSSFSDGPWGGGVTLRYFVSPNLAVGLNGRYFSSNGSANFDFGSGAGIGASGSVKASANLLAVTGQAEYFFSESALRPYVGIEAGLYRAAGTVEISDGFNTIKASESANNFGVAPKVGLQYAISPAFGVNADAGYHIVFSDGDTSKFLLLGAGVYFTFGQR</sequence>
<feature type="domain" description="Outer membrane protein beta-barrel" evidence="3">
    <location>
        <begin position="14"/>
        <end position="198"/>
    </location>
</feature>
<dbReference type="Proteomes" id="UP001597469">
    <property type="component" value="Unassembled WGS sequence"/>
</dbReference>
<organism evidence="4 5">
    <name type="scientific">Spirosoma soli</name>
    <dbReference type="NCBI Taxonomy" id="1770529"/>
    <lineage>
        <taxon>Bacteria</taxon>
        <taxon>Pseudomonadati</taxon>
        <taxon>Bacteroidota</taxon>
        <taxon>Cytophagia</taxon>
        <taxon>Cytophagales</taxon>
        <taxon>Cytophagaceae</taxon>
        <taxon>Spirosoma</taxon>
    </lineage>
</organism>
<evidence type="ECO:0000256" key="2">
    <source>
        <dbReference type="SAM" id="SignalP"/>
    </source>
</evidence>
<feature type="chain" id="PRO_5047423534" evidence="2">
    <location>
        <begin position="27"/>
        <end position="203"/>
    </location>
</feature>
<proteinExistence type="predicted"/>
<keyword evidence="1 2" id="KW-0732">Signal</keyword>
<dbReference type="SUPFAM" id="SSF56925">
    <property type="entry name" value="OMPA-like"/>
    <property type="match status" value="1"/>
</dbReference>
<evidence type="ECO:0000313" key="4">
    <source>
        <dbReference type="EMBL" id="MFD2572630.1"/>
    </source>
</evidence>
<dbReference type="EMBL" id="JBHULN010000011">
    <property type="protein sequence ID" value="MFD2572630.1"/>
    <property type="molecule type" value="Genomic_DNA"/>
</dbReference>
<dbReference type="InterPro" id="IPR027385">
    <property type="entry name" value="Beta-barrel_OMP"/>
</dbReference>
<protein>
    <submittedName>
        <fullName evidence="4">OmpW family outer membrane protein</fullName>
    </submittedName>
</protein>
<dbReference type="Gene3D" id="2.40.160.20">
    <property type="match status" value="1"/>
</dbReference>
<accession>A0ABW5M6L6</accession>
<evidence type="ECO:0000313" key="5">
    <source>
        <dbReference type="Proteomes" id="UP001597469"/>
    </source>
</evidence>
<evidence type="ECO:0000256" key="1">
    <source>
        <dbReference type="ARBA" id="ARBA00022729"/>
    </source>
</evidence>
<name>A0ABW5M6L6_9BACT</name>
<evidence type="ECO:0000259" key="3">
    <source>
        <dbReference type="Pfam" id="PF13505"/>
    </source>
</evidence>
<reference evidence="5" key="1">
    <citation type="journal article" date="2019" name="Int. J. Syst. Evol. Microbiol.">
        <title>The Global Catalogue of Microorganisms (GCM) 10K type strain sequencing project: providing services to taxonomists for standard genome sequencing and annotation.</title>
        <authorList>
            <consortium name="The Broad Institute Genomics Platform"/>
            <consortium name="The Broad Institute Genome Sequencing Center for Infectious Disease"/>
            <person name="Wu L."/>
            <person name="Ma J."/>
        </authorList>
    </citation>
    <scope>NUCLEOTIDE SEQUENCE [LARGE SCALE GENOMIC DNA]</scope>
    <source>
        <strain evidence="5">KCTC 42805</strain>
    </source>
</reference>
<dbReference type="RefSeq" id="WP_381525218.1">
    <property type="nucleotide sequence ID" value="NZ_JBHULN010000011.1"/>
</dbReference>
<keyword evidence="5" id="KW-1185">Reference proteome</keyword>
<gene>
    <name evidence="4" type="ORF">ACFSUS_18465</name>
</gene>
<dbReference type="InterPro" id="IPR011250">
    <property type="entry name" value="OMP/PagP_B-barrel"/>
</dbReference>
<comment type="caution">
    <text evidence="4">The sequence shown here is derived from an EMBL/GenBank/DDBJ whole genome shotgun (WGS) entry which is preliminary data.</text>
</comment>
<dbReference type="Pfam" id="PF13505">
    <property type="entry name" value="OMP_b-brl"/>
    <property type="match status" value="1"/>
</dbReference>
<feature type="signal peptide" evidence="2">
    <location>
        <begin position="1"/>
        <end position="26"/>
    </location>
</feature>